<comment type="subcellular location">
    <subcellularLocation>
        <location evidence="1">Membrane</location>
        <topology evidence="1">Multi-pass membrane protein</topology>
    </subcellularLocation>
</comment>
<feature type="transmembrane region" description="Helical" evidence="6">
    <location>
        <begin position="234"/>
        <end position="257"/>
    </location>
</feature>
<dbReference type="Proteomes" id="UP000621560">
    <property type="component" value="Unassembled WGS sequence"/>
</dbReference>
<comment type="caution">
    <text evidence="7">The sequence shown here is derived from an EMBL/GenBank/DDBJ whole genome shotgun (WGS) entry which is preliminary data.</text>
</comment>
<keyword evidence="8" id="KW-1185">Reference proteome</keyword>
<reference evidence="7" key="1">
    <citation type="submission" date="2020-09" db="EMBL/GenBank/DDBJ databases">
        <title>A novel bacterium of genus Paenibacillus, isolated from South China Sea.</title>
        <authorList>
            <person name="Huang H."/>
            <person name="Mo K."/>
            <person name="Hu Y."/>
        </authorList>
    </citation>
    <scope>NUCLEOTIDE SEQUENCE</scope>
    <source>
        <strain evidence="7">IB182496</strain>
    </source>
</reference>
<dbReference type="InterPro" id="IPR038330">
    <property type="entry name" value="TspO/MBR-related_sf"/>
</dbReference>
<dbReference type="RefSeq" id="WP_190914435.1">
    <property type="nucleotide sequence ID" value="NZ_JACXIZ010000007.1"/>
</dbReference>
<feature type="transmembrane region" description="Helical" evidence="6">
    <location>
        <begin position="152"/>
        <end position="175"/>
    </location>
</feature>
<keyword evidence="3 6" id="KW-0812">Transmembrane</keyword>
<proteinExistence type="inferred from homology"/>
<comment type="similarity">
    <text evidence="2">Belongs to the TspO/BZRP family.</text>
</comment>
<evidence type="ECO:0000256" key="2">
    <source>
        <dbReference type="ARBA" id="ARBA00007524"/>
    </source>
</evidence>
<feature type="transmembrane region" description="Helical" evidence="6">
    <location>
        <begin position="187"/>
        <end position="207"/>
    </location>
</feature>
<dbReference type="Gene3D" id="1.20.1260.100">
    <property type="entry name" value="TspO/MBR protein"/>
    <property type="match status" value="1"/>
</dbReference>
<dbReference type="PANTHER" id="PTHR33802:SF1">
    <property type="entry name" value="XK-RELATED PROTEIN"/>
    <property type="match status" value="1"/>
</dbReference>
<keyword evidence="5 6" id="KW-0472">Membrane</keyword>
<feature type="transmembrane region" description="Helical" evidence="6">
    <location>
        <begin position="111"/>
        <end position="132"/>
    </location>
</feature>
<dbReference type="EMBL" id="JACXIZ010000007">
    <property type="protein sequence ID" value="MBD2844092.1"/>
    <property type="molecule type" value="Genomic_DNA"/>
</dbReference>
<evidence type="ECO:0000313" key="8">
    <source>
        <dbReference type="Proteomes" id="UP000621560"/>
    </source>
</evidence>
<gene>
    <name evidence="7" type="ORF">IDH44_02745</name>
</gene>
<evidence type="ECO:0000313" key="7">
    <source>
        <dbReference type="EMBL" id="MBD2844092.1"/>
    </source>
</evidence>
<evidence type="ECO:0000256" key="6">
    <source>
        <dbReference type="SAM" id="Phobius"/>
    </source>
</evidence>
<dbReference type="PANTHER" id="PTHR33802">
    <property type="entry name" value="SI:CH211-161H7.5-RELATED"/>
    <property type="match status" value="1"/>
</dbReference>
<evidence type="ECO:0000256" key="5">
    <source>
        <dbReference type="ARBA" id="ARBA00023136"/>
    </source>
</evidence>
<accession>A0A927BP13</accession>
<protein>
    <submittedName>
        <fullName evidence="7">Tryptophan-rich sensory protein</fullName>
    </submittedName>
</protein>
<dbReference type="GO" id="GO:0016020">
    <property type="term" value="C:membrane"/>
    <property type="evidence" value="ECO:0007669"/>
    <property type="project" value="UniProtKB-SubCell"/>
</dbReference>
<dbReference type="InterPro" id="IPR004307">
    <property type="entry name" value="TspO_MBR"/>
</dbReference>
<evidence type="ECO:0000256" key="3">
    <source>
        <dbReference type="ARBA" id="ARBA00022692"/>
    </source>
</evidence>
<feature type="transmembrane region" description="Helical" evidence="6">
    <location>
        <begin position="85"/>
        <end position="105"/>
    </location>
</feature>
<sequence length="260" mass="28469">MYHYTHLRNRFRWWNAAGLALVLLMNTLANVLPLGGVTTGEISDRYPVQITPAGYAFSIWSLIYALLLGYVIYQALPRHAGNTGVRAVGIWFLVSCVCNAAWIVLWHYEFLTASVFVMLVLLLSLIAIYRGVRFGGGKSIRPFAGEYLLLRLPFSVYLGWISVATIVNITVVLYAAGWDGFGLSGELWTMLLLGAGTLLAAVIGIAYRDPTYMLVFVWAFAAISIKQRDASPDVAAVALAAAALILLLAIAVLIRALRRG</sequence>
<evidence type="ECO:0000256" key="4">
    <source>
        <dbReference type="ARBA" id="ARBA00022989"/>
    </source>
</evidence>
<feature type="transmembrane region" description="Helical" evidence="6">
    <location>
        <begin position="212"/>
        <end position="228"/>
    </location>
</feature>
<evidence type="ECO:0000256" key="1">
    <source>
        <dbReference type="ARBA" id="ARBA00004141"/>
    </source>
</evidence>
<organism evidence="7 8">
    <name type="scientific">Paenibacillus sabuli</name>
    <dbReference type="NCBI Taxonomy" id="2772509"/>
    <lineage>
        <taxon>Bacteria</taxon>
        <taxon>Bacillati</taxon>
        <taxon>Bacillota</taxon>
        <taxon>Bacilli</taxon>
        <taxon>Bacillales</taxon>
        <taxon>Paenibacillaceae</taxon>
        <taxon>Paenibacillus</taxon>
    </lineage>
</organism>
<name>A0A927BP13_9BACL</name>
<feature type="transmembrane region" description="Helical" evidence="6">
    <location>
        <begin position="53"/>
        <end position="73"/>
    </location>
</feature>
<dbReference type="Pfam" id="PF03073">
    <property type="entry name" value="TspO_MBR"/>
    <property type="match status" value="1"/>
</dbReference>
<keyword evidence="4 6" id="KW-1133">Transmembrane helix</keyword>
<dbReference type="AlphaFoldDB" id="A0A927BP13"/>